<evidence type="ECO:0000256" key="1">
    <source>
        <dbReference type="SAM" id="Phobius"/>
    </source>
</evidence>
<proteinExistence type="predicted"/>
<gene>
    <name evidence="2" type="ORF">SC1083_2052</name>
</gene>
<accession>G4AB22</accession>
<dbReference type="SMR" id="G4AB22"/>
<sequence length="44" mass="5343">MTARFDDLKPNVLLIFLRLIFIVALVKQHLNHDFLRYLQYKNLV</sequence>
<dbReference type="AlphaFoldDB" id="G4AB22"/>
<name>G4AB22_AGGAC</name>
<dbReference type="Proteomes" id="UP000005508">
    <property type="component" value="Unassembled WGS sequence"/>
</dbReference>
<protein>
    <submittedName>
        <fullName evidence="2">Uncharacterized protein</fullName>
    </submittedName>
</protein>
<keyword evidence="1" id="KW-0472">Membrane</keyword>
<feature type="transmembrane region" description="Helical" evidence="1">
    <location>
        <begin position="12"/>
        <end position="30"/>
    </location>
</feature>
<evidence type="ECO:0000313" key="2">
    <source>
        <dbReference type="EMBL" id="EGY32526.1"/>
    </source>
</evidence>
<comment type="caution">
    <text evidence="2">The sequence shown here is derived from an EMBL/GenBank/DDBJ whole genome shotgun (WGS) entry which is preliminary data.</text>
</comment>
<reference evidence="2 3" key="1">
    <citation type="submission" date="2010-10" db="EMBL/GenBank/DDBJ databases">
        <authorList>
            <person name="Chen C."/>
            <person name="Kittichotirat W."/>
            <person name="Asikainen S."/>
            <person name="Bumgarner R."/>
        </authorList>
    </citation>
    <scope>NUCLEOTIDE SEQUENCE [LARGE SCALE GENOMIC DNA]</scope>
    <source>
        <strain evidence="2 3">SC1083</strain>
    </source>
</reference>
<evidence type="ECO:0000313" key="3">
    <source>
        <dbReference type="Proteomes" id="UP000005508"/>
    </source>
</evidence>
<keyword evidence="1" id="KW-1133">Transmembrane helix</keyword>
<organism evidence="2 3">
    <name type="scientific">Aggregatibacter actinomycetemcomitans serotype e str. SC1083</name>
    <dbReference type="NCBI Taxonomy" id="907488"/>
    <lineage>
        <taxon>Bacteria</taxon>
        <taxon>Pseudomonadati</taxon>
        <taxon>Pseudomonadota</taxon>
        <taxon>Gammaproteobacteria</taxon>
        <taxon>Pasteurellales</taxon>
        <taxon>Pasteurellaceae</taxon>
        <taxon>Aggregatibacter</taxon>
    </lineage>
</organism>
<dbReference type="EMBL" id="AEJM01000046">
    <property type="protein sequence ID" value="EGY32526.1"/>
    <property type="molecule type" value="Genomic_DNA"/>
</dbReference>
<keyword evidence="1" id="KW-0812">Transmembrane</keyword>